<reference evidence="1 2" key="1">
    <citation type="submission" date="2017-02" db="EMBL/GenBank/DDBJ databases">
        <authorList>
            <person name="Peterson S.W."/>
        </authorList>
    </citation>
    <scope>NUCLEOTIDE SEQUENCE [LARGE SCALE GENOMIC DNA]</scope>
    <source>
        <strain evidence="1 2">DSM 18108</strain>
    </source>
</reference>
<sequence>MKTDPLCKYCIISQQDIDFLAVQGMDFDAIPGVEGGEAPEERPVKRRTSAGPCPLGDALATDLNTNSRLLFFVDGAG</sequence>
<keyword evidence="2" id="KW-1185">Reference proteome</keyword>
<proteinExistence type="predicted"/>
<accession>A0A1T5NDZ2</accession>
<evidence type="ECO:0000313" key="2">
    <source>
        <dbReference type="Proteomes" id="UP000190166"/>
    </source>
</evidence>
<dbReference type="Proteomes" id="UP000190166">
    <property type="component" value="Unassembled WGS sequence"/>
</dbReference>
<dbReference type="EMBL" id="FUZZ01000001">
    <property type="protein sequence ID" value="SKC98607.1"/>
    <property type="molecule type" value="Genomic_DNA"/>
</dbReference>
<dbReference type="STRING" id="393003.SAMN05660461_1232"/>
<gene>
    <name evidence="1" type="ORF">SAMN05660461_1232</name>
</gene>
<organism evidence="1 2">
    <name type="scientific">Chitinophaga ginsengisegetis</name>
    <dbReference type="NCBI Taxonomy" id="393003"/>
    <lineage>
        <taxon>Bacteria</taxon>
        <taxon>Pseudomonadati</taxon>
        <taxon>Bacteroidota</taxon>
        <taxon>Chitinophagia</taxon>
        <taxon>Chitinophagales</taxon>
        <taxon>Chitinophagaceae</taxon>
        <taxon>Chitinophaga</taxon>
    </lineage>
</organism>
<dbReference type="AlphaFoldDB" id="A0A1T5NDZ2"/>
<evidence type="ECO:0000313" key="1">
    <source>
        <dbReference type="EMBL" id="SKC98607.1"/>
    </source>
</evidence>
<dbReference type="RefSeq" id="WP_143313506.1">
    <property type="nucleotide sequence ID" value="NZ_FUZZ01000001.1"/>
</dbReference>
<name>A0A1T5NDZ2_9BACT</name>
<protein>
    <submittedName>
        <fullName evidence="1">Uncharacterized protein</fullName>
    </submittedName>
</protein>